<dbReference type="AlphaFoldDB" id="A0A1X2HVS4"/>
<dbReference type="OrthoDB" id="1938591at2759"/>
<feature type="domain" description="Mediator complex subunit 15 KIX" evidence="4">
    <location>
        <begin position="30"/>
        <end position="82"/>
    </location>
</feature>
<name>A0A1X2HVS4_SYNRA</name>
<dbReference type="GO" id="GO:0006355">
    <property type="term" value="P:regulation of DNA-templated transcription"/>
    <property type="evidence" value="ECO:0007669"/>
    <property type="project" value="InterPro"/>
</dbReference>
<comment type="caution">
    <text evidence="5">The sequence shown here is derived from an EMBL/GenBank/DDBJ whole genome shotgun (WGS) entry which is preliminary data.</text>
</comment>
<keyword evidence="6" id="KW-1185">Reference proteome</keyword>
<dbReference type="InParanoid" id="A0A1X2HVS4"/>
<dbReference type="Proteomes" id="UP000242180">
    <property type="component" value="Unassembled WGS sequence"/>
</dbReference>
<dbReference type="InterPro" id="IPR036529">
    <property type="entry name" value="KIX_dom_sf"/>
</dbReference>
<dbReference type="Gene3D" id="1.10.246.20">
    <property type="entry name" value="Coactivator CBP, KIX domain"/>
    <property type="match status" value="1"/>
</dbReference>
<dbReference type="InterPro" id="IPR036546">
    <property type="entry name" value="MED15_KIX"/>
</dbReference>
<reference evidence="5 6" key="1">
    <citation type="submission" date="2016-07" db="EMBL/GenBank/DDBJ databases">
        <title>Pervasive Adenine N6-methylation of Active Genes in Fungi.</title>
        <authorList>
            <consortium name="DOE Joint Genome Institute"/>
            <person name="Mondo S.J."/>
            <person name="Dannebaum R.O."/>
            <person name="Kuo R.C."/>
            <person name="Labutti K."/>
            <person name="Haridas S."/>
            <person name="Kuo A."/>
            <person name="Salamov A."/>
            <person name="Ahrendt S.R."/>
            <person name="Lipzen A."/>
            <person name="Sullivan W."/>
            <person name="Andreopoulos W.B."/>
            <person name="Clum A."/>
            <person name="Lindquist E."/>
            <person name="Daum C."/>
            <person name="Ramamoorthy G.K."/>
            <person name="Gryganskyi A."/>
            <person name="Culley D."/>
            <person name="Magnuson J.K."/>
            <person name="James T.Y."/>
            <person name="O'Malley M.A."/>
            <person name="Stajich J.E."/>
            <person name="Spatafora J.W."/>
            <person name="Visel A."/>
            <person name="Grigoriev I.V."/>
        </authorList>
    </citation>
    <scope>NUCLEOTIDE SEQUENCE [LARGE SCALE GENOMIC DNA]</scope>
    <source>
        <strain evidence="5 6">NRRL 2496</strain>
    </source>
</reference>
<sequence>MNPHNPNLPNGQQPVPQAVNMGLSNEIPNGNWRDELSQADRNRLIGSIAQALKALSPTTSENDIVAAARKFEQTLYYHSTSKVIINMITINIII</sequence>
<organism evidence="5 6">
    <name type="scientific">Syncephalastrum racemosum</name>
    <name type="common">Filamentous fungus</name>
    <dbReference type="NCBI Taxonomy" id="13706"/>
    <lineage>
        <taxon>Eukaryota</taxon>
        <taxon>Fungi</taxon>
        <taxon>Fungi incertae sedis</taxon>
        <taxon>Mucoromycota</taxon>
        <taxon>Mucoromycotina</taxon>
        <taxon>Mucoromycetes</taxon>
        <taxon>Mucorales</taxon>
        <taxon>Syncephalastraceae</taxon>
        <taxon>Syncephalastrum</taxon>
    </lineage>
</organism>
<protein>
    <recommendedName>
        <fullName evidence="4">Mediator complex subunit 15 KIX domain-containing protein</fullName>
    </recommendedName>
</protein>
<dbReference type="GO" id="GO:0003712">
    <property type="term" value="F:transcription coregulator activity"/>
    <property type="evidence" value="ECO:0007669"/>
    <property type="project" value="InterPro"/>
</dbReference>
<dbReference type="EMBL" id="MCGN01000001">
    <property type="protein sequence ID" value="ORZ03700.1"/>
    <property type="molecule type" value="Genomic_DNA"/>
</dbReference>
<feature type="region of interest" description="Disordered" evidence="3">
    <location>
        <begin position="1"/>
        <end position="30"/>
    </location>
</feature>
<evidence type="ECO:0000259" key="4">
    <source>
        <dbReference type="Pfam" id="PF16987"/>
    </source>
</evidence>
<gene>
    <name evidence="5" type="ORF">BCR43DRAFT_59705</name>
</gene>
<evidence type="ECO:0000256" key="2">
    <source>
        <dbReference type="ARBA" id="ARBA00023242"/>
    </source>
</evidence>
<feature type="compositionally biased region" description="Polar residues" evidence="3">
    <location>
        <begin position="1"/>
        <end position="15"/>
    </location>
</feature>
<proteinExistence type="predicted"/>
<evidence type="ECO:0000313" key="5">
    <source>
        <dbReference type="EMBL" id="ORZ03700.1"/>
    </source>
</evidence>
<dbReference type="Pfam" id="PF16987">
    <property type="entry name" value="KIX_2"/>
    <property type="match status" value="1"/>
</dbReference>
<accession>A0A1X2HVS4</accession>
<comment type="subcellular location">
    <subcellularLocation>
        <location evidence="1">Nucleus</location>
    </subcellularLocation>
</comment>
<evidence type="ECO:0000313" key="6">
    <source>
        <dbReference type="Proteomes" id="UP000242180"/>
    </source>
</evidence>
<dbReference type="GO" id="GO:0005634">
    <property type="term" value="C:nucleus"/>
    <property type="evidence" value="ECO:0007669"/>
    <property type="project" value="UniProtKB-SubCell"/>
</dbReference>
<keyword evidence="2" id="KW-0539">Nucleus</keyword>
<evidence type="ECO:0000256" key="3">
    <source>
        <dbReference type="SAM" id="MobiDB-lite"/>
    </source>
</evidence>
<evidence type="ECO:0000256" key="1">
    <source>
        <dbReference type="ARBA" id="ARBA00004123"/>
    </source>
</evidence>